<dbReference type="Pfam" id="PF10145">
    <property type="entry name" value="PhageMin_Tail"/>
    <property type="match status" value="1"/>
</dbReference>
<keyword evidence="1" id="KW-1188">Viral release from host cell</keyword>
<dbReference type="PANTHER" id="PTHR37813">
    <property type="entry name" value="FELS-2 PROPHAGE PROTEIN"/>
    <property type="match status" value="1"/>
</dbReference>
<evidence type="ECO:0000259" key="3">
    <source>
        <dbReference type="Pfam" id="PF10145"/>
    </source>
</evidence>
<evidence type="ECO:0000256" key="2">
    <source>
        <dbReference type="SAM" id="Phobius"/>
    </source>
</evidence>
<evidence type="ECO:0000256" key="1">
    <source>
        <dbReference type="ARBA" id="ARBA00022612"/>
    </source>
</evidence>
<keyword evidence="2" id="KW-0812">Transmembrane</keyword>
<comment type="caution">
    <text evidence="4">The sequence shown here is derived from an EMBL/GenBank/DDBJ whole genome shotgun (WGS) entry which is preliminary data.</text>
</comment>
<gene>
    <name evidence="4" type="ORF">QJU93_04495</name>
</gene>
<dbReference type="EMBL" id="JASAYQ010000005">
    <property type="protein sequence ID" value="MDP8172612.1"/>
    <property type="molecule type" value="Genomic_DNA"/>
</dbReference>
<evidence type="ECO:0000313" key="4">
    <source>
        <dbReference type="EMBL" id="MDP8172612.1"/>
    </source>
</evidence>
<keyword evidence="2" id="KW-0472">Membrane</keyword>
<protein>
    <submittedName>
        <fullName evidence="4">Phage tail tape measure protein</fullName>
    </submittedName>
</protein>
<feature type="transmembrane region" description="Helical" evidence="2">
    <location>
        <begin position="524"/>
        <end position="551"/>
    </location>
</feature>
<dbReference type="AlphaFoldDB" id="A0AAJ6N9B0"/>
<dbReference type="NCBIfam" id="TIGR01760">
    <property type="entry name" value="tape_meas_TP901"/>
    <property type="match status" value="1"/>
</dbReference>
<accession>A0AAJ6N9B0</accession>
<feature type="domain" description="Phage tail tape measure protein" evidence="3">
    <location>
        <begin position="150"/>
        <end position="350"/>
    </location>
</feature>
<dbReference type="RefSeq" id="WP_306375164.1">
    <property type="nucleotide sequence ID" value="NZ_JASAYN010000007.1"/>
</dbReference>
<reference evidence="4" key="1">
    <citation type="journal article" date="2023" name="Front. Microbiol.">
        <title>Phylogeography and host specificity of Pasteurellaceae pathogenic to sea-farmed fish in the north-east Atlantic.</title>
        <authorList>
            <person name="Gulla S."/>
            <person name="Colquhoun D.J."/>
            <person name="Olsen A.B."/>
            <person name="Spilsberg B."/>
            <person name="Lagesen K."/>
            <person name="Aakesson C.P."/>
            <person name="Strom S."/>
            <person name="Manji F."/>
            <person name="Birkbeck T.H."/>
            <person name="Nilsen H.K."/>
        </authorList>
    </citation>
    <scope>NUCLEOTIDE SEQUENCE</scope>
    <source>
        <strain evidence="4">TW16_20</strain>
    </source>
</reference>
<keyword evidence="2" id="KW-1133">Transmembrane helix</keyword>
<evidence type="ECO:0000313" key="5">
    <source>
        <dbReference type="Proteomes" id="UP001236239"/>
    </source>
</evidence>
<dbReference type="Proteomes" id="UP001236239">
    <property type="component" value="Unassembled WGS sequence"/>
</dbReference>
<proteinExistence type="predicted"/>
<dbReference type="InterPro" id="IPR010090">
    <property type="entry name" value="Phage_tape_meas"/>
</dbReference>
<name>A0AAJ6N9B0_9PAST</name>
<organism evidence="4 5">
    <name type="scientific">Phocoenobacter skyensis</name>
    <dbReference type="NCBI Taxonomy" id="97481"/>
    <lineage>
        <taxon>Bacteria</taxon>
        <taxon>Pseudomonadati</taxon>
        <taxon>Pseudomonadota</taxon>
        <taxon>Gammaproteobacteria</taxon>
        <taxon>Pasteurellales</taxon>
        <taxon>Pasteurellaceae</taxon>
        <taxon>Phocoenobacter</taxon>
    </lineage>
</organism>
<dbReference type="PANTHER" id="PTHR37813:SF1">
    <property type="entry name" value="FELS-2 PROPHAGE PROTEIN"/>
    <property type="match status" value="1"/>
</dbReference>
<sequence length="862" mass="93010">MATELAIAIKVGAVVGAAIGSFTSLGKSISNLSHLTDKLENEQEQLGQTISKYMGKSDLIVGDLTHKYNKLGVTIDKLKAKQLSLNKSLLRRDQLTSQRNELKGKLLDTAAIAITAGMPVKLAMDFESSMADVKKIVNFETPQQFKEMEKDILNLTHSIPMVGDEIAAIVAAGGQAGIARENLIGYATDAAKMGVAFDMAAGDAGTAMATMSNVLGKPISEMAKFGDAINHLSDNANAKARDIVEVIARSGSDAKMLGLTENQTAALGSTFLSMGKAPQLAAQAIKGMSASFADLKAGKHAKELKMLGLTPKSFANAMNKDAQGAISDFIKRVKQLPKDDQYPALSKMFGREYADDLLLLAQNTGEYNRQLKLLQETDENGNLKYVGSMVKEFQNRSSTSANNLTLLKNSVVEFCIRAGSVLLPTFNELVNEIKPVIYATTDWIETHPKLTKGIMMVATGLATLKVVSLGTQIGFNVLKTLGNESFIVANKMSAGWLKANIQLGRTKMATTFASSGFKGLTRSIIASGAAFVASPIGLVIAGITVAGLALYKFWKPIKSFFIGFFDGVSQAVKPLKPLIDGVSFALGSIWDFLSPIVSPVLDFFGNLFSLEQVAEGGAKELGQAFGVYIGNAINSVVGFVQNMWTSISTFFNSGIENITKTIINWSPLGLFYKAFQGVLSWFGIDLPKQFTEFGANIISGLVDGISNAWNSAKETVTELGNSVSDWFAEKLGIHSPSRVFMGFGENTVQGLAIGIDKNLNLAKQSSDNLSEAVTLDHNFAKNEPEATPSLFADYQPLNRNTVTNNETHKNSGMTVHFNPTINVNGNGNQGVVEQVQQGLKMSLQEFEQMLRRVQDHQQWRAY</sequence>